<dbReference type="AlphaFoldDB" id="A0A094PTE9"/>
<sequence length="624" mass="68282">MIRGPQSDESVYFIMTDRFENGDTSNDYGGTDKSISVSGYLPNDIGWWHGGDFKGITKRLDYIKSMGFTSLWITPPVVQKSVQGNSSAYHGYWGIDFTTVDPHLGSEAEFKELVDQAHKLNMKVIIDVVVNHTADVIYYDSNGRPQVNAAEANIKKPEWLNLISNYHNLGNNPSIGNTVLDGDFFGLDDLETENPKVISGWIDVWTNWITKFDIDGMRIDTFKHVNPEFWKAFIPKIQAAALAAGKKDFPIFGEAADTDAQSLSVYVAGGEVPSVLDFDFQKQVKSFVQFGVSAESLAELFNRDDLYTTSTTNAYGLATFLGNHDMGRIGYFLSNAVSAGESQTLLERAKLANAALFLLRGGPVLYYGDEKGMTGTGGDKKARQDMFATQVVDWQNEVRIGSTPIKSASAFDVKNPLEDQITELQKVIAANPALRNGTQEVRYAKNGLFVVTRYLNGVEYVVALNGSDTPAQAQFKVGSLKGEWEVLSGSCSITSDSKIALAITQRNYCVAKAKAPVVNAGVIKISTPKIKQTSLPSGWSEISAQVSGAKYAEVTFSVRVKGGKWKSIGTADRRTFASDATTGGLYRVYLHPEDFKKGSTIEVIAATVDAKNKVLLSKIVKVKI</sequence>
<evidence type="ECO:0000313" key="2">
    <source>
        <dbReference type="EMBL" id="KGA15015.1"/>
    </source>
</evidence>
<dbReference type="Gene3D" id="2.60.40.1180">
    <property type="entry name" value="Golgi alpha-mannosidase II"/>
    <property type="match status" value="1"/>
</dbReference>
<accession>A0A094PTE9</accession>
<gene>
    <name evidence="2" type="ORF">GM51_15890</name>
</gene>
<organism evidence="2">
    <name type="scientific">freshwater metagenome</name>
    <dbReference type="NCBI Taxonomy" id="449393"/>
    <lineage>
        <taxon>unclassified sequences</taxon>
        <taxon>metagenomes</taxon>
        <taxon>ecological metagenomes</taxon>
    </lineage>
</organism>
<dbReference type="EMBL" id="JNSL01000128">
    <property type="protein sequence ID" value="KGA15015.1"/>
    <property type="molecule type" value="Genomic_DNA"/>
</dbReference>
<proteinExistence type="predicted"/>
<evidence type="ECO:0000259" key="1">
    <source>
        <dbReference type="SMART" id="SM00642"/>
    </source>
</evidence>
<dbReference type="InterPro" id="IPR017853">
    <property type="entry name" value="GH"/>
</dbReference>
<dbReference type="SMART" id="SM00642">
    <property type="entry name" value="Aamy"/>
    <property type="match status" value="1"/>
</dbReference>
<name>A0A094PTE9_9ZZZZ</name>
<dbReference type="PANTHER" id="PTHR10357:SF209">
    <property type="entry name" value="PERIPLASMIC ALPHA-AMYLASE"/>
    <property type="match status" value="1"/>
</dbReference>
<dbReference type="InterPro" id="IPR006047">
    <property type="entry name" value="GH13_cat_dom"/>
</dbReference>
<dbReference type="SUPFAM" id="SSF51445">
    <property type="entry name" value="(Trans)glycosidases"/>
    <property type="match status" value="1"/>
</dbReference>
<dbReference type="CDD" id="cd11339">
    <property type="entry name" value="AmyAc_bac_CMD_like_2"/>
    <property type="match status" value="1"/>
</dbReference>
<dbReference type="GO" id="GO:0005975">
    <property type="term" value="P:carbohydrate metabolic process"/>
    <property type="evidence" value="ECO:0007669"/>
    <property type="project" value="InterPro"/>
</dbReference>
<dbReference type="PANTHER" id="PTHR10357">
    <property type="entry name" value="ALPHA-AMYLASE FAMILY MEMBER"/>
    <property type="match status" value="1"/>
</dbReference>
<protein>
    <recommendedName>
        <fullName evidence="1">Glycosyl hydrolase family 13 catalytic domain-containing protein</fullName>
    </recommendedName>
</protein>
<dbReference type="Pfam" id="PF00128">
    <property type="entry name" value="Alpha-amylase"/>
    <property type="match status" value="1"/>
</dbReference>
<dbReference type="Gene3D" id="3.20.20.80">
    <property type="entry name" value="Glycosidases"/>
    <property type="match status" value="1"/>
</dbReference>
<reference evidence="2" key="1">
    <citation type="submission" date="2014-06" db="EMBL/GenBank/DDBJ databases">
        <title>Key roles for freshwater Actinobacteria revealed by deep metagenomic sequencing.</title>
        <authorList>
            <person name="Ghai R."/>
            <person name="Mizuno C.M."/>
            <person name="Picazo A."/>
            <person name="Camacho A."/>
            <person name="Rodriguez-Valera F."/>
        </authorList>
    </citation>
    <scope>NUCLEOTIDE SEQUENCE</scope>
</reference>
<comment type="caution">
    <text evidence="2">The sequence shown here is derived from an EMBL/GenBank/DDBJ whole genome shotgun (WGS) entry which is preliminary data.</text>
</comment>
<feature type="domain" description="Glycosyl hydrolase family 13 catalytic" evidence="1">
    <location>
        <begin position="13"/>
        <end position="403"/>
    </location>
</feature>
<dbReference type="InterPro" id="IPR013780">
    <property type="entry name" value="Glyco_hydro_b"/>
</dbReference>